<comment type="similarity">
    <text evidence="1">Belongs to the ROK (NagC/XylR) family.</text>
</comment>
<comment type="caution">
    <text evidence="2">The sequence shown here is derived from an EMBL/GenBank/DDBJ whole genome shotgun (WGS) entry which is preliminary data.</text>
</comment>
<keyword evidence="3" id="KW-1185">Reference proteome</keyword>
<dbReference type="Proteomes" id="UP001299068">
    <property type="component" value="Unassembled WGS sequence"/>
</dbReference>
<name>A0ABS7L2F4_CLOSR</name>
<dbReference type="PANTHER" id="PTHR18964">
    <property type="entry name" value="ROK (REPRESSOR, ORF, KINASE) FAMILY"/>
    <property type="match status" value="1"/>
</dbReference>
<gene>
    <name evidence="2" type="ORF">K5V21_17655</name>
</gene>
<accession>A0ABS7L2F4</accession>
<dbReference type="InterPro" id="IPR043129">
    <property type="entry name" value="ATPase_NBD"/>
</dbReference>
<organism evidence="2 3">
    <name type="scientific">Clostridium sardiniense</name>
    <name type="common">Clostridium absonum</name>
    <dbReference type="NCBI Taxonomy" id="29369"/>
    <lineage>
        <taxon>Bacteria</taxon>
        <taxon>Bacillati</taxon>
        <taxon>Bacillota</taxon>
        <taxon>Clostridia</taxon>
        <taxon>Eubacteriales</taxon>
        <taxon>Clostridiaceae</taxon>
        <taxon>Clostridium</taxon>
    </lineage>
</organism>
<evidence type="ECO:0000256" key="1">
    <source>
        <dbReference type="ARBA" id="ARBA00006479"/>
    </source>
</evidence>
<dbReference type="CDD" id="cd24068">
    <property type="entry name" value="ASKHA_NBD_ROK_FnNanK-like"/>
    <property type="match status" value="1"/>
</dbReference>
<evidence type="ECO:0000313" key="2">
    <source>
        <dbReference type="EMBL" id="MBY0757261.1"/>
    </source>
</evidence>
<reference evidence="2 3" key="1">
    <citation type="journal article" date="2021" name="Cell Host Microbe">
        <title>in vivo commensal control of Clostridioides difficile virulence.</title>
        <authorList>
            <person name="Girinathan B.P."/>
            <person name="Dibenedetto N."/>
            <person name="Worley J.N."/>
            <person name="Peltier J."/>
            <person name="Arrieta-Ortiz M.L."/>
            <person name="Rupa Christinal Immanuel S."/>
            <person name="Lavin R."/>
            <person name="Delaney M.L."/>
            <person name="Cummins C."/>
            <person name="Hoffmann M."/>
            <person name="Luo Y."/>
            <person name="Gonzalez-Escalona N."/>
            <person name="Allard M."/>
            <person name="Onderdonk A.B."/>
            <person name="Gerber G.K."/>
            <person name="Sonenshein A.L."/>
            <person name="Baliga N."/>
            <person name="Dupuy B."/>
            <person name="Bry L."/>
        </authorList>
    </citation>
    <scope>NUCLEOTIDE SEQUENCE [LARGE SCALE GENOMIC DNA]</scope>
    <source>
        <strain evidence="2 3">DSM 599</strain>
    </source>
</reference>
<dbReference type="RefSeq" id="WP_221862376.1">
    <property type="nucleotide sequence ID" value="NZ_JAIKTU010000020.1"/>
</dbReference>
<dbReference type="InterPro" id="IPR000600">
    <property type="entry name" value="ROK"/>
</dbReference>
<protein>
    <submittedName>
        <fullName evidence="2">ROK family protein</fullName>
    </submittedName>
</protein>
<sequence>MRKYICIDIGGTNIKYGVLNEEGNVLFDGSRKTSVYEDGNDILGDIDNIICNLINKYQVEGVGVSTAGVVDDESGTIIHAGKTIPGYIGTDIKGFIEEKFLLKCEVENDVNSAALGEAFLGSGKGYKSIFCMTIGTGIGGAIILNNDIVRGASKSAGEVGYINVNGKPIQEIASTKILVENVAKRKNIKVSDINGRIVFEEGKRGDSICYEEIDKLVDNLTELISSVIYFLNPEVIILGGGIMEQREFLEPKINSSLKAKLPKAFFESTKIEFAKLGNRAGMIGALYNFINKRD</sequence>
<dbReference type="EMBL" id="JAIKTU010000020">
    <property type="protein sequence ID" value="MBY0757261.1"/>
    <property type="molecule type" value="Genomic_DNA"/>
</dbReference>
<dbReference type="Gene3D" id="3.30.420.40">
    <property type="match status" value="2"/>
</dbReference>
<proteinExistence type="inferred from homology"/>
<evidence type="ECO:0000313" key="3">
    <source>
        <dbReference type="Proteomes" id="UP001299068"/>
    </source>
</evidence>
<dbReference type="PANTHER" id="PTHR18964:SF165">
    <property type="entry name" value="BETA-GLUCOSIDE KINASE"/>
    <property type="match status" value="1"/>
</dbReference>
<dbReference type="Pfam" id="PF00480">
    <property type="entry name" value="ROK"/>
    <property type="match status" value="1"/>
</dbReference>
<dbReference type="SUPFAM" id="SSF53067">
    <property type="entry name" value="Actin-like ATPase domain"/>
    <property type="match status" value="1"/>
</dbReference>